<comment type="caution">
    <text evidence="1">The sequence shown here is derived from an EMBL/GenBank/DDBJ whole genome shotgun (WGS) entry which is preliminary data.</text>
</comment>
<dbReference type="EMBL" id="BMVG01000043">
    <property type="protein sequence ID" value="GHE13725.1"/>
    <property type="molecule type" value="Genomic_DNA"/>
</dbReference>
<proteinExistence type="predicted"/>
<dbReference type="AlphaFoldDB" id="A0A918YS21"/>
<gene>
    <name evidence="1" type="ORF">GCM10010339_81640</name>
</gene>
<evidence type="ECO:0000313" key="1">
    <source>
        <dbReference type="EMBL" id="GHE13725.1"/>
    </source>
</evidence>
<keyword evidence="2" id="KW-1185">Reference proteome</keyword>
<dbReference type="Proteomes" id="UP000655443">
    <property type="component" value="Unassembled WGS sequence"/>
</dbReference>
<protein>
    <submittedName>
        <fullName evidence="1">Uncharacterized protein</fullName>
    </submittedName>
</protein>
<reference evidence="1" key="1">
    <citation type="journal article" date="2014" name="Int. J. Syst. Evol. Microbiol.">
        <title>Complete genome sequence of Corynebacterium casei LMG S-19264T (=DSM 44701T), isolated from a smear-ripened cheese.</title>
        <authorList>
            <consortium name="US DOE Joint Genome Institute (JGI-PGF)"/>
            <person name="Walter F."/>
            <person name="Albersmeier A."/>
            <person name="Kalinowski J."/>
            <person name="Ruckert C."/>
        </authorList>
    </citation>
    <scope>NUCLEOTIDE SEQUENCE</scope>
    <source>
        <strain evidence="1">JCM 4714</strain>
    </source>
</reference>
<evidence type="ECO:0000313" key="2">
    <source>
        <dbReference type="Proteomes" id="UP000655443"/>
    </source>
</evidence>
<organism evidence="1 2">
    <name type="scientific">Streptomyces alanosinicus</name>
    <dbReference type="NCBI Taxonomy" id="68171"/>
    <lineage>
        <taxon>Bacteria</taxon>
        <taxon>Bacillati</taxon>
        <taxon>Actinomycetota</taxon>
        <taxon>Actinomycetes</taxon>
        <taxon>Kitasatosporales</taxon>
        <taxon>Streptomycetaceae</taxon>
        <taxon>Streptomyces</taxon>
    </lineage>
</organism>
<accession>A0A918YS21</accession>
<sequence length="102" mass="10383">MGADLGRRRVAEVLPQEPAVADLHRFGQSPGYALAAGARAIAADDLDAGVLAQPPFQGVGGTAREDVDALASLGVGQDGGVAVAALEREVIDAKHTRHSRCG</sequence>
<reference evidence="1" key="2">
    <citation type="submission" date="2020-09" db="EMBL/GenBank/DDBJ databases">
        <authorList>
            <person name="Sun Q."/>
            <person name="Ohkuma M."/>
        </authorList>
    </citation>
    <scope>NUCLEOTIDE SEQUENCE</scope>
    <source>
        <strain evidence="1">JCM 4714</strain>
    </source>
</reference>
<name>A0A918YS21_9ACTN</name>